<keyword evidence="4" id="KW-1185">Reference proteome</keyword>
<accession>A0AAW0AC27</accession>
<feature type="region of interest" description="Disordered" evidence="1">
    <location>
        <begin position="12"/>
        <end position="40"/>
    </location>
</feature>
<keyword evidence="2" id="KW-1133">Transmembrane helix</keyword>
<dbReference type="EMBL" id="JAWWNJ010000076">
    <property type="protein sequence ID" value="KAK7006354.1"/>
    <property type="molecule type" value="Genomic_DNA"/>
</dbReference>
<name>A0AAW0AC27_9AGAR</name>
<keyword evidence="2" id="KW-0812">Transmembrane</keyword>
<feature type="compositionally biased region" description="Basic and acidic residues" evidence="1">
    <location>
        <begin position="12"/>
        <end position="26"/>
    </location>
</feature>
<reference evidence="3 4" key="1">
    <citation type="journal article" date="2024" name="J Genomics">
        <title>Draft genome sequencing and assembly of Favolaschia claudopus CIRM-BRFM 2984 isolated from oak limbs.</title>
        <authorList>
            <person name="Navarro D."/>
            <person name="Drula E."/>
            <person name="Chaduli D."/>
            <person name="Cazenave R."/>
            <person name="Ahrendt S."/>
            <person name="Wang J."/>
            <person name="Lipzen A."/>
            <person name="Daum C."/>
            <person name="Barry K."/>
            <person name="Grigoriev I.V."/>
            <person name="Favel A."/>
            <person name="Rosso M.N."/>
            <person name="Martin F."/>
        </authorList>
    </citation>
    <scope>NUCLEOTIDE SEQUENCE [LARGE SCALE GENOMIC DNA]</scope>
    <source>
        <strain evidence="3 4">CIRM-BRFM 2984</strain>
    </source>
</reference>
<feature type="transmembrane region" description="Helical" evidence="2">
    <location>
        <begin position="53"/>
        <end position="72"/>
    </location>
</feature>
<dbReference type="Proteomes" id="UP001362999">
    <property type="component" value="Unassembled WGS sequence"/>
</dbReference>
<proteinExistence type="predicted"/>
<dbReference type="AlphaFoldDB" id="A0AAW0AC27"/>
<evidence type="ECO:0000313" key="3">
    <source>
        <dbReference type="EMBL" id="KAK7006354.1"/>
    </source>
</evidence>
<evidence type="ECO:0000313" key="4">
    <source>
        <dbReference type="Proteomes" id="UP001362999"/>
    </source>
</evidence>
<gene>
    <name evidence="3" type="ORF">R3P38DRAFT_1707093</name>
</gene>
<keyword evidence="2" id="KW-0472">Membrane</keyword>
<evidence type="ECO:0000256" key="2">
    <source>
        <dbReference type="SAM" id="Phobius"/>
    </source>
</evidence>
<evidence type="ECO:0000256" key="1">
    <source>
        <dbReference type="SAM" id="MobiDB-lite"/>
    </source>
</evidence>
<sequence length="116" mass="13212">MDWTFRELHLPRAKDRAESVHERWGWGDDGQDEAAAEAGTKEEHLYPRRLCRLGLHVVVFLLSVTAWPGRLLPGGNGGVVKEKEDDGDRPGIGLRLNLFIFRLVTTVLLIKYYNTQ</sequence>
<organism evidence="3 4">
    <name type="scientific">Favolaschia claudopus</name>
    <dbReference type="NCBI Taxonomy" id="2862362"/>
    <lineage>
        <taxon>Eukaryota</taxon>
        <taxon>Fungi</taxon>
        <taxon>Dikarya</taxon>
        <taxon>Basidiomycota</taxon>
        <taxon>Agaricomycotina</taxon>
        <taxon>Agaricomycetes</taxon>
        <taxon>Agaricomycetidae</taxon>
        <taxon>Agaricales</taxon>
        <taxon>Marasmiineae</taxon>
        <taxon>Mycenaceae</taxon>
        <taxon>Favolaschia</taxon>
    </lineage>
</organism>
<comment type="caution">
    <text evidence="3">The sequence shown here is derived from an EMBL/GenBank/DDBJ whole genome shotgun (WGS) entry which is preliminary data.</text>
</comment>
<feature type="transmembrane region" description="Helical" evidence="2">
    <location>
        <begin position="92"/>
        <end position="113"/>
    </location>
</feature>
<protein>
    <submittedName>
        <fullName evidence="3">Uncharacterized protein</fullName>
    </submittedName>
</protein>